<evidence type="ECO:0000313" key="2">
    <source>
        <dbReference type="EMBL" id="VEL07312.1"/>
    </source>
</evidence>
<accession>A0A3S4ZYD4</accession>
<dbReference type="AlphaFoldDB" id="A0A3S4ZYD4"/>
<protein>
    <submittedName>
        <fullName evidence="2">Uncharacterized protein</fullName>
    </submittedName>
</protein>
<name>A0A3S4ZYD4_9PLAT</name>
<evidence type="ECO:0000256" key="1">
    <source>
        <dbReference type="SAM" id="MobiDB-lite"/>
    </source>
</evidence>
<proteinExistence type="predicted"/>
<keyword evidence="3" id="KW-1185">Reference proteome</keyword>
<evidence type="ECO:0000313" key="3">
    <source>
        <dbReference type="Proteomes" id="UP000784294"/>
    </source>
</evidence>
<feature type="compositionally biased region" description="Polar residues" evidence="1">
    <location>
        <begin position="283"/>
        <end position="297"/>
    </location>
</feature>
<sequence length="314" mass="34117">MLEFFHSDRSSSNEVKNLILSESHRAQLASSTNLDSLDTFERVQLPSDSVTPGIKSAQAAACLKSPLFLVSAESCPSVLCQQRIKQPLHSSSMVINSSTVTPLQMCPNATASAVGTRFNQPNLTTRGEKTQDAPPLQPALVVKTNGFDENPDGERQAENAVPYNVCNLEIQGESRLDTSATNHDRASQSTGHIPNRSRRNLHRVKAHPGTGGSMNDVTERLSPKRLKQRRRHPHLRANPLYHFHPQTRRPPSSSSSCGTDSRQLDLVVPRLSPKGEKGAVGARSNSNSRSDATSPINSADPCDTAKTVDEDTVS</sequence>
<reference evidence="2" key="1">
    <citation type="submission" date="2018-11" db="EMBL/GenBank/DDBJ databases">
        <authorList>
            <consortium name="Pathogen Informatics"/>
        </authorList>
    </citation>
    <scope>NUCLEOTIDE SEQUENCE</scope>
</reference>
<organism evidence="2 3">
    <name type="scientific">Protopolystoma xenopodis</name>
    <dbReference type="NCBI Taxonomy" id="117903"/>
    <lineage>
        <taxon>Eukaryota</taxon>
        <taxon>Metazoa</taxon>
        <taxon>Spiralia</taxon>
        <taxon>Lophotrochozoa</taxon>
        <taxon>Platyhelminthes</taxon>
        <taxon>Monogenea</taxon>
        <taxon>Polyopisthocotylea</taxon>
        <taxon>Polystomatidea</taxon>
        <taxon>Polystomatidae</taxon>
        <taxon>Protopolystoma</taxon>
    </lineage>
</organism>
<feature type="region of interest" description="Disordered" evidence="1">
    <location>
        <begin position="175"/>
        <end position="314"/>
    </location>
</feature>
<dbReference type="Proteomes" id="UP000784294">
    <property type="component" value="Unassembled WGS sequence"/>
</dbReference>
<feature type="compositionally biased region" description="Basic residues" evidence="1">
    <location>
        <begin position="195"/>
        <end position="206"/>
    </location>
</feature>
<feature type="compositionally biased region" description="Basic residues" evidence="1">
    <location>
        <begin position="223"/>
        <end position="235"/>
    </location>
</feature>
<gene>
    <name evidence="2" type="ORF">PXEA_LOCUS752</name>
</gene>
<dbReference type="EMBL" id="CAAALY010001466">
    <property type="protein sequence ID" value="VEL07312.1"/>
    <property type="molecule type" value="Genomic_DNA"/>
</dbReference>
<feature type="compositionally biased region" description="Basic and acidic residues" evidence="1">
    <location>
        <begin position="175"/>
        <end position="186"/>
    </location>
</feature>
<comment type="caution">
    <text evidence="2">The sequence shown here is derived from an EMBL/GenBank/DDBJ whole genome shotgun (WGS) entry which is preliminary data.</text>
</comment>